<reference evidence="21 23" key="2">
    <citation type="submission" date="2019-08" db="EMBL/GenBank/DDBJ databases">
        <title>Complete genome sequences of Francisella adeliensis (FSC1325 and FSC1326).</title>
        <authorList>
            <person name="Ohrman C."/>
            <person name="Uneklint I."/>
            <person name="Vallesi A."/>
            <person name="Karlsson L."/>
            <person name="Sjodin A."/>
        </authorList>
    </citation>
    <scope>NUCLEOTIDE SEQUENCE [LARGE SCALE GENOMIC DNA]</scope>
    <source>
        <strain evidence="21 23">FSC1325</strain>
    </source>
</reference>
<dbReference type="InterPro" id="IPR005146">
    <property type="entry name" value="B3/B4_tRNA-bd"/>
</dbReference>
<dbReference type="CDD" id="cd02796">
    <property type="entry name" value="tRNA_bind_bactPheRS"/>
    <property type="match status" value="1"/>
</dbReference>
<feature type="binding site" evidence="15">
    <location>
        <position position="466"/>
    </location>
    <ligand>
        <name>Mg(2+)</name>
        <dbReference type="ChEBI" id="CHEBI:18420"/>
        <note>shared with alpha subunit</note>
    </ligand>
</feature>
<dbReference type="EMBL" id="CP043424">
    <property type="protein sequence ID" value="QIW12133.1"/>
    <property type="molecule type" value="Genomic_DNA"/>
</dbReference>
<feature type="domain" description="TRNA-binding" evidence="17">
    <location>
        <begin position="40"/>
        <end position="149"/>
    </location>
</feature>
<dbReference type="SUPFAM" id="SSF55681">
    <property type="entry name" value="Class II aaRS and biotin synthetases"/>
    <property type="match status" value="1"/>
</dbReference>
<dbReference type="InterPro" id="IPR005147">
    <property type="entry name" value="tRNA_synthase_B5-dom"/>
</dbReference>
<evidence type="ECO:0000313" key="21">
    <source>
        <dbReference type="EMBL" id="QIW12133.1"/>
    </source>
</evidence>
<evidence type="ECO:0000313" key="20">
    <source>
        <dbReference type="EMBL" id="AXA33898.1"/>
    </source>
</evidence>
<dbReference type="PROSITE" id="PS50886">
    <property type="entry name" value="TRBD"/>
    <property type="match status" value="1"/>
</dbReference>
<dbReference type="RefSeq" id="WP_112870072.1">
    <property type="nucleotide sequence ID" value="NZ_CP021781.1"/>
</dbReference>
<dbReference type="FunFam" id="2.40.50.140:FF:000045">
    <property type="entry name" value="Phenylalanine--tRNA ligase beta subunit"/>
    <property type="match status" value="1"/>
</dbReference>
<evidence type="ECO:0000256" key="15">
    <source>
        <dbReference type="HAMAP-Rule" id="MF_00283"/>
    </source>
</evidence>
<dbReference type="GO" id="GO:0005524">
    <property type="term" value="F:ATP binding"/>
    <property type="evidence" value="ECO:0007669"/>
    <property type="project" value="UniProtKB-UniRule"/>
</dbReference>
<keyword evidence="4 15" id="KW-0963">Cytoplasm</keyword>
<dbReference type="Pfam" id="PF17759">
    <property type="entry name" value="tRNA_synthFbeta"/>
    <property type="match status" value="1"/>
</dbReference>
<dbReference type="Pfam" id="PF03147">
    <property type="entry name" value="FDX-ACB"/>
    <property type="match status" value="1"/>
</dbReference>
<dbReference type="InterPro" id="IPR020825">
    <property type="entry name" value="Phe-tRNA_synthase-like_B3/B4"/>
</dbReference>
<evidence type="ECO:0000256" key="14">
    <source>
        <dbReference type="ARBA" id="ARBA00049255"/>
    </source>
</evidence>
<gene>
    <name evidence="15 21" type="primary">pheT</name>
    <name evidence="20" type="ORF">CDH04_05455</name>
    <name evidence="21" type="ORF">FZC43_05460</name>
</gene>
<dbReference type="NCBIfam" id="TIGR00472">
    <property type="entry name" value="pheT_bact"/>
    <property type="match status" value="1"/>
</dbReference>
<feature type="binding site" evidence="15">
    <location>
        <position position="462"/>
    </location>
    <ligand>
        <name>Mg(2+)</name>
        <dbReference type="ChEBI" id="CHEBI:18420"/>
        <note>shared with alpha subunit</note>
    </ligand>
</feature>
<feature type="domain" description="FDX-ACB" evidence="18">
    <location>
        <begin position="697"/>
        <end position="788"/>
    </location>
</feature>
<dbReference type="GO" id="GO:0009328">
    <property type="term" value="C:phenylalanine-tRNA ligase complex"/>
    <property type="evidence" value="ECO:0007669"/>
    <property type="project" value="TreeGrafter"/>
</dbReference>
<evidence type="ECO:0000256" key="3">
    <source>
        <dbReference type="ARBA" id="ARBA00011209"/>
    </source>
</evidence>
<feature type="binding site" evidence="15">
    <location>
        <position position="456"/>
    </location>
    <ligand>
        <name>Mg(2+)</name>
        <dbReference type="ChEBI" id="CHEBI:18420"/>
        <note>shared with alpha subunit</note>
    </ligand>
</feature>
<dbReference type="EMBL" id="CP021781">
    <property type="protein sequence ID" value="AXA33898.1"/>
    <property type="molecule type" value="Genomic_DNA"/>
</dbReference>
<evidence type="ECO:0000313" key="23">
    <source>
        <dbReference type="Proteomes" id="UP000681131"/>
    </source>
</evidence>
<dbReference type="HAMAP" id="MF_00283">
    <property type="entry name" value="Phe_tRNA_synth_beta1"/>
    <property type="match status" value="1"/>
</dbReference>
<comment type="cofactor">
    <cofactor evidence="15">
        <name>Mg(2+)</name>
        <dbReference type="ChEBI" id="CHEBI:18420"/>
    </cofactor>
    <text evidence="15">Binds 2 magnesium ions per tetramer.</text>
</comment>
<comment type="similarity">
    <text evidence="2 15">Belongs to the phenylalanyl-tRNA synthetase beta subunit family. Type 1 subfamily.</text>
</comment>
<keyword evidence="12 15" id="KW-0648">Protein biosynthesis</keyword>
<dbReference type="KEGG" id="fad:CDH04_05455"/>
<dbReference type="Pfam" id="PF01588">
    <property type="entry name" value="tRNA_bind"/>
    <property type="match status" value="1"/>
</dbReference>
<evidence type="ECO:0000256" key="9">
    <source>
        <dbReference type="ARBA" id="ARBA00022840"/>
    </source>
</evidence>
<sequence>MKFSHNWLNEYLSDTQSSQELADTLTLAGLEVDAIEPVVAEKVTGVVVGQIKTITKHPDADKLNICSVDIGEAENSTIVCGAKNIYEGMKAPVATIGAVLPGNFKIKKSKLRGQESFGMMCSEEELGLAEKADGLMDLPTDAPVGEDVNTYLNLDDNMIEVDLTPNRADCLSVFGIAREVSALTKADLKEVVIKDISTTINDTKEVTITATDACKSYYGCIIKNVNNKAQTPLWIVEKLRRSGVSSISFFVDVTNYIMLLTGQPMHAFDLDKLDGGINIRYANDKEKLTLLDDTKVELESDTLVIADEKKALAIAGVMGGLDSSITDSTTNIFLESAFFVPEKIAGKARKYNLHTDSSHRFERGVDPKLASQAMQLAINLIVEIAGGEVAPIHAQVDNNFVEKQVTISLCINKLNRVLGTEFDISYVSEVLSNLHMQVTQKDECCLEVVAPSYRFDMEIPEDLIEEVARVYGYSKLPETMPSYKAKKINISETKQAITTLESRLVDRGYQEAINYSFIDPKFDEFFFAEKGIAIKNPISQDLSVMRQSLIPGLLNAFKANVTRQQTRVRLFEKGACFKLENGTRKQFDRIAGLAFGELNSVNWSATKKVDFYDVKADIESLCSDIVNLNFEVCDDVNWLHPGQSAYIVANGKKIGVIGVIHPTTLKTFQIKSKAPIIFELDLEVLNSKEIPSFNKISKYPSVSRDVSFLVEKGVLAGDIVKAINNLDISILQNVNIFDVYQDDANPRKSLAISMLFQDNAQTLGDEVINENVDDILNTLKDKFAIEQRV</sequence>
<dbReference type="Gene3D" id="3.50.40.10">
    <property type="entry name" value="Phenylalanyl-trna Synthetase, Chain B, domain 3"/>
    <property type="match status" value="1"/>
</dbReference>
<dbReference type="GO" id="GO:0000287">
    <property type="term" value="F:magnesium ion binding"/>
    <property type="evidence" value="ECO:0007669"/>
    <property type="project" value="UniProtKB-UniRule"/>
</dbReference>
<feature type="domain" description="B5" evidence="19">
    <location>
        <begin position="402"/>
        <end position="478"/>
    </location>
</feature>
<dbReference type="EC" id="6.1.1.20" evidence="15"/>
<dbReference type="Gene3D" id="3.30.56.10">
    <property type="match status" value="2"/>
</dbReference>
<name>A0A2Z4XZ24_9GAMM</name>
<keyword evidence="23" id="KW-1185">Reference proteome</keyword>
<evidence type="ECO:0000256" key="11">
    <source>
        <dbReference type="ARBA" id="ARBA00022884"/>
    </source>
</evidence>
<keyword evidence="13 15" id="KW-0030">Aminoacyl-tRNA synthetase</keyword>
<protein>
    <recommendedName>
        <fullName evidence="15">Phenylalanine--tRNA ligase beta subunit</fullName>
        <ecNumber evidence="15">6.1.1.20</ecNumber>
    </recommendedName>
    <alternativeName>
        <fullName evidence="15">Phenylalanyl-tRNA synthetase beta subunit</fullName>
        <shortName evidence="15">PheRS</shortName>
    </alternativeName>
</protein>
<evidence type="ECO:0000256" key="8">
    <source>
        <dbReference type="ARBA" id="ARBA00022741"/>
    </source>
</evidence>
<dbReference type="SMART" id="SM00896">
    <property type="entry name" value="FDX-ACB"/>
    <property type="match status" value="1"/>
</dbReference>
<dbReference type="GO" id="GO:0000049">
    <property type="term" value="F:tRNA binding"/>
    <property type="evidence" value="ECO:0007669"/>
    <property type="project" value="UniProtKB-UniRule"/>
</dbReference>
<dbReference type="InterPro" id="IPR012340">
    <property type="entry name" value="NA-bd_OB-fold"/>
</dbReference>
<dbReference type="AlphaFoldDB" id="A0A2Z4XZ24"/>
<dbReference type="Proteomes" id="UP000681131">
    <property type="component" value="Chromosome"/>
</dbReference>
<keyword evidence="10 15" id="KW-0460">Magnesium</keyword>
<dbReference type="PANTHER" id="PTHR10947">
    <property type="entry name" value="PHENYLALANYL-TRNA SYNTHETASE BETA CHAIN AND LEUCINE-RICH REPEAT-CONTAINING PROTEIN 47"/>
    <property type="match status" value="1"/>
</dbReference>
<keyword evidence="9 15" id="KW-0067">ATP-binding</keyword>
<dbReference type="NCBIfam" id="NF045760">
    <property type="entry name" value="YtpR"/>
    <property type="match status" value="1"/>
</dbReference>
<evidence type="ECO:0000313" key="22">
    <source>
        <dbReference type="Proteomes" id="UP000251120"/>
    </source>
</evidence>
<evidence type="ECO:0000256" key="10">
    <source>
        <dbReference type="ARBA" id="ARBA00022842"/>
    </source>
</evidence>
<comment type="subcellular location">
    <subcellularLocation>
        <location evidence="1 15">Cytoplasm</location>
    </subcellularLocation>
</comment>
<dbReference type="Pfam" id="PF03483">
    <property type="entry name" value="B3_4"/>
    <property type="match status" value="1"/>
</dbReference>
<dbReference type="InterPro" id="IPR045060">
    <property type="entry name" value="Phe-tRNA-ligase_IIc_bsu"/>
</dbReference>
<dbReference type="FunFam" id="3.50.40.10:FF:000001">
    <property type="entry name" value="Phenylalanine--tRNA ligase beta subunit"/>
    <property type="match status" value="1"/>
</dbReference>
<evidence type="ECO:0000259" key="18">
    <source>
        <dbReference type="PROSITE" id="PS51447"/>
    </source>
</evidence>
<dbReference type="SMART" id="SM00874">
    <property type="entry name" value="B5"/>
    <property type="match status" value="1"/>
</dbReference>
<reference evidence="20 22" key="1">
    <citation type="submission" date="2017-06" db="EMBL/GenBank/DDBJ databases">
        <title>Complete genome of Francisella adeliensis.</title>
        <authorList>
            <person name="Vallesi A."/>
            <person name="Sjodin A."/>
        </authorList>
    </citation>
    <scope>NUCLEOTIDE SEQUENCE [LARGE SCALE GENOMIC DNA]</scope>
    <source>
        <strain evidence="20 22">FDC440</strain>
    </source>
</reference>
<comment type="catalytic activity">
    <reaction evidence="14 15">
        <text>tRNA(Phe) + L-phenylalanine + ATP = L-phenylalanyl-tRNA(Phe) + AMP + diphosphate + H(+)</text>
        <dbReference type="Rhea" id="RHEA:19413"/>
        <dbReference type="Rhea" id="RHEA-COMP:9668"/>
        <dbReference type="Rhea" id="RHEA-COMP:9699"/>
        <dbReference type="ChEBI" id="CHEBI:15378"/>
        <dbReference type="ChEBI" id="CHEBI:30616"/>
        <dbReference type="ChEBI" id="CHEBI:33019"/>
        <dbReference type="ChEBI" id="CHEBI:58095"/>
        <dbReference type="ChEBI" id="CHEBI:78442"/>
        <dbReference type="ChEBI" id="CHEBI:78531"/>
        <dbReference type="ChEBI" id="CHEBI:456215"/>
        <dbReference type="EC" id="6.1.1.20"/>
    </reaction>
</comment>
<dbReference type="PANTHER" id="PTHR10947:SF0">
    <property type="entry name" value="PHENYLALANINE--TRNA LIGASE BETA SUBUNIT"/>
    <property type="match status" value="1"/>
</dbReference>
<dbReference type="InterPro" id="IPR033714">
    <property type="entry name" value="tRNA_bind_bactPheRS"/>
</dbReference>
<accession>A0A2Z4XZ24</accession>
<dbReference type="OrthoDB" id="9805455at2"/>
<dbReference type="InterPro" id="IPR009061">
    <property type="entry name" value="DNA-bd_dom_put_sf"/>
</dbReference>
<keyword evidence="8 15" id="KW-0547">Nucleotide-binding</keyword>
<dbReference type="PROSITE" id="PS51483">
    <property type="entry name" value="B5"/>
    <property type="match status" value="1"/>
</dbReference>
<dbReference type="CDD" id="cd00769">
    <property type="entry name" value="PheRS_beta_core"/>
    <property type="match status" value="1"/>
</dbReference>
<dbReference type="Pfam" id="PF03484">
    <property type="entry name" value="B5"/>
    <property type="match status" value="1"/>
</dbReference>
<feature type="binding site" evidence="15">
    <location>
        <position position="465"/>
    </location>
    <ligand>
        <name>Mg(2+)</name>
        <dbReference type="ChEBI" id="CHEBI:18420"/>
        <note>shared with alpha subunit</note>
    </ligand>
</feature>
<dbReference type="SUPFAM" id="SSF46955">
    <property type="entry name" value="Putative DNA-binding domain"/>
    <property type="match status" value="1"/>
</dbReference>
<evidence type="ECO:0000259" key="17">
    <source>
        <dbReference type="PROSITE" id="PS50886"/>
    </source>
</evidence>
<evidence type="ECO:0000256" key="6">
    <source>
        <dbReference type="ARBA" id="ARBA00022598"/>
    </source>
</evidence>
<dbReference type="SUPFAM" id="SSF56037">
    <property type="entry name" value="PheT/TilS domain"/>
    <property type="match status" value="1"/>
</dbReference>
<dbReference type="FunFam" id="3.30.56.10:FF:000002">
    <property type="entry name" value="Phenylalanine--tRNA ligase beta subunit"/>
    <property type="match status" value="1"/>
</dbReference>
<dbReference type="PROSITE" id="PS51447">
    <property type="entry name" value="FDX_ACB"/>
    <property type="match status" value="1"/>
</dbReference>
<evidence type="ECO:0000259" key="19">
    <source>
        <dbReference type="PROSITE" id="PS51483"/>
    </source>
</evidence>
<dbReference type="InterPro" id="IPR036690">
    <property type="entry name" value="Fdx_antiC-bd_sf"/>
</dbReference>
<dbReference type="InterPro" id="IPR002547">
    <property type="entry name" value="tRNA-bd_dom"/>
</dbReference>
<keyword evidence="7 15" id="KW-0479">Metal-binding</keyword>
<keyword evidence="11 16" id="KW-0694">RNA-binding</keyword>
<dbReference type="InterPro" id="IPR045864">
    <property type="entry name" value="aa-tRNA-synth_II/BPL/LPL"/>
</dbReference>
<proteinExistence type="inferred from homology"/>
<dbReference type="Gene3D" id="3.30.70.380">
    <property type="entry name" value="Ferrodoxin-fold anticodon-binding domain"/>
    <property type="match status" value="1"/>
</dbReference>
<dbReference type="InterPro" id="IPR005121">
    <property type="entry name" value="Fdx_antiC-bd"/>
</dbReference>
<dbReference type="InterPro" id="IPR004532">
    <property type="entry name" value="Phe-tRNA-ligase_IIc_bsu_bact"/>
</dbReference>
<dbReference type="GO" id="GO:0006432">
    <property type="term" value="P:phenylalanyl-tRNA aminoacylation"/>
    <property type="evidence" value="ECO:0007669"/>
    <property type="project" value="UniProtKB-UniRule"/>
</dbReference>
<evidence type="ECO:0000256" key="12">
    <source>
        <dbReference type="ARBA" id="ARBA00022917"/>
    </source>
</evidence>
<dbReference type="InterPro" id="IPR041616">
    <property type="entry name" value="PheRS_beta_core"/>
</dbReference>
<evidence type="ECO:0000256" key="4">
    <source>
        <dbReference type="ARBA" id="ARBA00022490"/>
    </source>
</evidence>
<evidence type="ECO:0000256" key="5">
    <source>
        <dbReference type="ARBA" id="ARBA00022555"/>
    </source>
</evidence>
<evidence type="ECO:0000256" key="16">
    <source>
        <dbReference type="PROSITE-ProRule" id="PRU00209"/>
    </source>
</evidence>
<evidence type="ECO:0000256" key="2">
    <source>
        <dbReference type="ARBA" id="ARBA00008653"/>
    </source>
</evidence>
<dbReference type="GO" id="GO:0004826">
    <property type="term" value="F:phenylalanine-tRNA ligase activity"/>
    <property type="evidence" value="ECO:0007669"/>
    <property type="project" value="UniProtKB-UniRule"/>
</dbReference>
<dbReference type="Gene3D" id="2.40.50.140">
    <property type="entry name" value="Nucleic acid-binding proteins"/>
    <property type="match status" value="1"/>
</dbReference>
<dbReference type="Proteomes" id="UP000251120">
    <property type="component" value="Chromosome"/>
</dbReference>
<keyword evidence="6 15" id="KW-0436">Ligase</keyword>
<organism evidence="20 22">
    <name type="scientific">Francisella adeliensis</name>
    <dbReference type="NCBI Taxonomy" id="2007306"/>
    <lineage>
        <taxon>Bacteria</taxon>
        <taxon>Pseudomonadati</taxon>
        <taxon>Pseudomonadota</taxon>
        <taxon>Gammaproteobacteria</taxon>
        <taxon>Thiotrichales</taxon>
        <taxon>Francisellaceae</taxon>
        <taxon>Francisella</taxon>
    </lineage>
</organism>
<dbReference type="Gene3D" id="3.30.930.10">
    <property type="entry name" value="Bira Bifunctional Protein, Domain 2"/>
    <property type="match status" value="1"/>
</dbReference>
<dbReference type="SUPFAM" id="SSF54991">
    <property type="entry name" value="Anticodon-binding domain of PheRS"/>
    <property type="match status" value="1"/>
</dbReference>
<keyword evidence="5 16" id="KW-0820">tRNA-binding</keyword>
<evidence type="ECO:0000256" key="13">
    <source>
        <dbReference type="ARBA" id="ARBA00023146"/>
    </source>
</evidence>
<dbReference type="SMART" id="SM00873">
    <property type="entry name" value="B3_4"/>
    <property type="match status" value="1"/>
</dbReference>
<comment type="subunit">
    <text evidence="3 15">Tetramer of two alpha and two beta subunits.</text>
</comment>
<evidence type="ECO:0000256" key="1">
    <source>
        <dbReference type="ARBA" id="ARBA00004496"/>
    </source>
</evidence>
<dbReference type="SUPFAM" id="SSF50249">
    <property type="entry name" value="Nucleic acid-binding proteins"/>
    <property type="match status" value="1"/>
</dbReference>
<evidence type="ECO:0000256" key="7">
    <source>
        <dbReference type="ARBA" id="ARBA00022723"/>
    </source>
</evidence>